<evidence type="ECO:0000313" key="8">
    <source>
        <dbReference type="EMBL" id="GAN11394.1"/>
    </source>
</evidence>
<sequence>MTKSIQLPSKPPTTLSATPTKSSIPSSNDMSANCTATSVSKKKKKHKKKSKQKVADFAAKTQADMVDAMMNHHVIRHGDHLDAQAASSSSNNNSNSNNKVSSSSKKTEEDNFWSSTNNTEERQKIREFWLQLGEDERRSLVKVEKEAVLRKMKEQQKHSCNCSVCGKKRTAIEDELEVLYDAYYEELEQYANHQQQTRGTANPLHAGYLPTDPMYDHGYDDTDPLDEDDEEDDEEDEDDEDLDDEDLDDEDEDEDDDEDDDEDEDDEDDEDDDEEDEDFDDADDDDEIITRPPIATYAERSRFEEMAHIRHTALSRASANGDHFSFGNSLTVKGGILTVADDLLKNDGKKFLDMMERLAERRMQKEDTTPDQSNNYFQEEEDDEDAFDDDDDEDTRTEEQRMEEGRRMFQIFAARMFEQRVLAAYREKVAQERQQRLLEELEEEDRLREEREAKKQKEREKKKDKKRQMKQQQEAERLAREAKKKAEEEAAKREKQKKLEMERQKREQERLRKEEEKRHREEERLRKEEEKKRRIKEEKERAAEKERKRKEKEEKERIEKEMLEMAKAAKEEKDRLEREKAQKLKAEKEERDRSKSEADAAAAAAADALAKAKAKAKAAANTVEQTSPRPAPPAKAVKQTDTPAAKSVKTPSPPPGITAPAAAPFAEDFSPDRQQVLIDALVGSGRSNFSDPNALVTPPSHPLPVNAVPIGPPPHLQPSPFMPSHLDILQGTSSSSSLLNASPIDHTSPSSLSDNSPSMLGIFNNRVTSPLEPSASSRRSITPIAPIGQPINGRRVSSVPLGSNSLHDSTSSADPIMAASSAVKRPSVASPFDSTEPRSFFSSFLFGEPRSTMMPMNDYDTRFTPQQQQPSFDRRFSTEPSSQPVQPNWTNGWTATSVLSDNVHGKLFGDALPDRPALALERAKIAYQKLNEITQSNIFRGSQQYHTLVQLHCMMNDLYSDFQINIRELYEVLLGSPLSGFQCLNHAQHGMVVLYDPMMMRNTPLQPPQQPSHPNPTSTNSPPPPALGIPPFSTNNNPTHPLQQQHQQDMNNFILISNCNLYDDVSFYDVHPPHDHHGRLPCLHHPCSTLI</sequence>
<evidence type="ECO:0000313" key="9">
    <source>
        <dbReference type="Proteomes" id="UP000053815"/>
    </source>
</evidence>
<dbReference type="InterPro" id="IPR051195">
    <property type="entry name" value="Fungal_stress_NST1"/>
</dbReference>
<name>A0A0C9MVG9_9FUNG</name>
<dbReference type="PANTHER" id="PTHR31780">
    <property type="entry name" value="STRESS RESPONSE PROTEIN NST1-RELATED"/>
    <property type="match status" value="1"/>
</dbReference>
<reference evidence="8" key="1">
    <citation type="submission" date="2014-09" db="EMBL/GenBank/DDBJ databases">
        <title>Draft genome sequence of an oleaginous Mucoromycotina fungus Mucor ambiguus NBRC6742.</title>
        <authorList>
            <person name="Takeda I."/>
            <person name="Yamane N."/>
            <person name="Morita T."/>
            <person name="Tamano K."/>
            <person name="Machida M."/>
            <person name="Baker S."/>
            <person name="Koike H."/>
        </authorList>
    </citation>
    <scope>NUCLEOTIDE SEQUENCE</scope>
    <source>
        <strain evidence="8">NBRC 6742</strain>
    </source>
</reference>
<feature type="compositionally biased region" description="Pro residues" evidence="7">
    <location>
        <begin position="1005"/>
        <end position="1014"/>
    </location>
</feature>
<keyword evidence="6" id="KW-0175">Coiled coil</keyword>
<evidence type="ECO:0000256" key="6">
    <source>
        <dbReference type="ARBA" id="ARBA00023054"/>
    </source>
</evidence>
<accession>A0A0C9MVG9</accession>
<feature type="compositionally biased region" description="Polar residues" evidence="7">
    <location>
        <begin position="878"/>
        <end position="888"/>
    </location>
</feature>
<evidence type="ECO:0000256" key="4">
    <source>
        <dbReference type="ARBA" id="ARBA00020733"/>
    </source>
</evidence>
<dbReference type="PANTHER" id="PTHR31780:SF10">
    <property type="entry name" value="LD36051P"/>
    <property type="match status" value="1"/>
</dbReference>
<feature type="region of interest" description="Disordered" evidence="7">
    <location>
        <begin position="616"/>
        <end position="670"/>
    </location>
</feature>
<keyword evidence="9" id="KW-1185">Reference proteome</keyword>
<comment type="similarity">
    <text evidence="2">Belongs to the NST1 family.</text>
</comment>
<feature type="compositionally biased region" description="Polar residues" evidence="7">
    <location>
        <begin position="800"/>
        <end position="812"/>
    </location>
</feature>
<dbReference type="OrthoDB" id="21629at2759"/>
<feature type="compositionally biased region" description="Acidic residues" evidence="7">
    <location>
        <begin position="378"/>
        <end position="396"/>
    </location>
</feature>
<feature type="compositionally biased region" description="Polar residues" evidence="7">
    <location>
        <begin position="1032"/>
        <end position="1044"/>
    </location>
</feature>
<evidence type="ECO:0000256" key="2">
    <source>
        <dbReference type="ARBA" id="ARBA00007112"/>
    </source>
</evidence>
<protein>
    <recommendedName>
        <fullName evidence="4">Stress response protein NST1</fullName>
    </recommendedName>
    <alternativeName>
        <fullName evidence="3">Stress response protein nst1</fullName>
    </alternativeName>
</protein>
<evidence type="ECO:0000256" key="1">
    <source>
        <dbReference type="ARBA" id="ARBA00004496"/>
    </source>
</evidence>
<feature type="region of interest" description="Disordered" evidence="7">
    <location>
        <begin position="438"/>
        <end position="604"/>
    </location>
</feature>
<comment type="subcellular location">
    <subcellularLocation>
        <location evidence="1">Cytoplasm</location>
    </subcellularLocation>
</comment>
<feature type="region of interest" description="Disordered" evidence="7">
    <location>
        <begin position="194"/>
        <end position="299"/>
    </location>
</feature>
<feature type="compositionally biased region" description="Basic residues" evidence="7">
    <location>
        <begin position="40"/>
        <end position="52"/>
    </location>
</feature>
<dbReference type="AlphaFoldDB" id="A0A0C9MVG9"/>
<feature type="region of interest" description="Disordered" evidence="7">
    <location>
        <begin position="83"/>
        <end position="118"/>
    </location>
</feature>
<feature type="compositionally biased region" description="Low complexity" evidence="7">
    <location>
        <begin position="87"/>
        <end position="104"/>
    </location>
</feature>
<feature type="region of interest" description="Disordered" evidence="7">
    <location>
        <begin position="361"/>
        <end position="404"/>
    </location>
</feature>
<keyword evidence="5" id="KW-0963">Cytoplasm</keyword>
<evidence type="ECO:0000256" key="3">
    <source>
        <dbReference type="ARBA" id="ARBA00015112"/>
    </source>
</evidence>
<feature type="region of interest" description="Disordered" evidence="7">
    <location>
        <begin position="1001"/>
        <end position="1044"/>
    </location>
</feature>
<dbReference type="STRING" id="91626.A0A0C9MVG9"/>
<evidence type="ECO:0000256" key="5">
    <source>
        <dbReference type="ARBA" id="ARBA00022490"/>
    </source>
</evidence>
<dbReference type="Pfam" id="PF13945">
    <property type="entry name" value="NST1"/>
    <property type="match status" value="1"/>
</dbReference>
<feature type="compositionally biased region" description="Acidic residues" evidence="7">
    <location>
        <begin position="221"/>
        <end position="287"/>
    </location>
</feature>
<feature type="region of interest" description="Disordered" evidence="7">
    <location>
        <begin position="1"/>
        <end position="56"/>
    </location>
</feature>
<dbReference type="EMBL" id="DF836867">
    <property type="protein sequence ID" value="GAN11394.1"/>
    <property type="molecule type" value="Genomic_DNA"/>
</dbReference>
<feature type="compositionally biased region" description="Basic and acidic residues" evidence="7">
    <location>
        <begin position="473"/>
        <end position="598"/>
    </location>
</feature>
<feature type="compositionally biased region" description="Low complexity" evidence="7">
    <location>
        <begin position="748"/>
        <end position="757"/>
    </location>
</feature>
<organism evidence="8">
    <name type="scientific">Mucor ambiguus</name>
    <dbReference type="NCBI Taxonomy" id="91626"/>
    <lineage>
        <taxon>Eukaryota</taxon>
        <taxon>Fungi</taxon>
        <taxon>Fungi incertae sedis</taxon>
        <taxon>Mucoromycota</taxon>
        <taxon>Mucoromycotina</taxon>
        <taxon>Mucoromycetes</taxon>
        <taxon>Mucorales</taxon>
        <taxon>Mucorineae</taxon>
        <taxon>Mucoraceae</taxon>
        <taxon>Mucor</taxon>
    </lineage>
</organism>
<feature type="compositionally biased region" description="Basic and acidic residues" evidence="7">
    <location>
        <begin position="438"/>
        <end position="461"/>
    </location>
</feature>
<dbReference type="InterPro" id="IPR025279">
    <property type="entry name" value="NST1"/>
</dbReference>
<proteinExistence type="inferred from homology"/>
<dbReference type="Proteomes" id="UP000053815">
    <property type="component" value="Unassembled WGS sequence"/>
</dbReference>
<feature type="region of interest" description="Disordered" evidence="7">
    <location>
        <begin position="737"/>
        <end position="757"/>
    </location>
</feature>
<feature type="compositionally biased region" description="Polar residues" evidence="7">
    <location>
        <begin position="1"/>
        <end position="39"/>
    </location>
</feature>
<evidence type="ECO:0000256" key="7">
    <source>
        <dbReference type="SAM" id="MobiDB-lite"/>
    </source>
</evidence>
<dbReference type="GO" id="GO:0005737">
    <property type="term" value="C:cytoplasm"/>
    <property type="evidence" value="ECO:0007669"/>
    <property type="project" value="UniProtKB-SubCell"/>
</dbReference>
<feature type="region of interest" description="Disordered" evidence="7">
    <location>
        <begin position="866"/>
        <end position="888"/>
    </location>
</feature>
<gene>
    <name evidence="8" type="ORF">MAM1_0578d10955</name>
</gene>
<feature type="region of interest" description="Disordered" evidence="7">
    <location>
        <begin position="770"/>
        <end position="812"/>
    </location>
</feature>